<keyword evidence="6" id="KW-0378">Hydrolase</keyword>
<dbReference type="GO" id="GO:0072527">
    <property type="term" value="P:pyrimidine-containing compound metabolic process"/>
    <property type="evidence" value="ECO:0007669"/>
    <property type="project" value="UniProtKB-ARBA"/>
</dbReference>
<evidence type="ECO:0000256" key="4">
    <source>
        <dbReference type="ARBA" id="ARBA00022490"/>
    </source>
</evidence>
<dbReference type="FunFam" id="3.40.140.10:FF:000016">
    <property type="entry name" value="Cytosine deaminase"/>
    <property type="match status" value="1"/>
</dbReference>
<keyword evidence="7" id="KW-0862">Zinc</keyword>
<dbReference type="Pfam" id="PF00383">
    <property type="entry name" value="dCMP_cyt_deam_1"/>
    <property type="match status" value="1"/>
</dbReference>
<organism evidence="10 11">
    <name type="scientific">Methanobacterium subterraneum</name>
    <dbReference type="NCBI Taxonomy" id="59277"/>
    <lineage>
        <taxon>Archaea</taxon>
        <taxon>Methanobacteriati</taxon>
        <taxon>Methanobacteriota</taxon>
        <taxon>Methanomada group</taxon>
        <taxon>Methanobacteria</taxon>
        <taxon>Methanobacteriales</taxon>
        <taxon>Methanobacteriaceae</taxon>
        <taxon>Methanobacterium</taxon>
    </lineage>
</organism>
<dbReference type="GO" id="GO:0046872">
    <property type="term" value="F:metal ion binding"/>
    <property type="evidence" value="ECO:0007669"/>
    <property type="project" value="UniProtKB-KW"/>
</dbReference>
<evidence type="ECO:0000313" key="11">
    <source>
        <dbReference type="Proteomes" id="UP000232806"/>
    </source>
</evidence>
<feature type="domain" description="CMP/dCMP-type deaminase" evidence="9">
    <location>
        <begin position="3"/>
        <end position="120"/>
    </location>
</feature>
<dbReference type="SUPFAM" id="SSF53927">
    <property type="entry name" value="Cytidine deaminase-like"/>
    <property type="match status" value="1"/>
</dbReference>
<comment type="subunit">
    <text evidence="3">Homodimer.</text>
</comment>
<dbReference type="GeneID" id="35120188"/>
<dbReference type="InterPro" id="IPR016193">
    <property type="entry name" value="Cytidine_deaminase-like"/>
</dbReference>
<evidence type="ECO:0000256" key="6">
    <source>
        <dbReference type="ARBA" id="ARBA00022801"/>
    </source>
</evidence>
<dbReference type="PANTHER" id="PTHR11079:SF190">
    <property type="entry name" value="CYTOSINE DEAMINASE"/>
    <property type="match status" value="1"/>
</dbReference>
<dbReference type="GO" id="GO:0005737">
    <property type="term" value="C:cytoplasm"/>
    <property type="evidence" value="ECO:0007669"/>
    <property type="project" value="UniProtKB-SubCell"/>
</dbReference>
<keyword evidence="5" id="KW-0479">Metal-binding</keyword>
<evidence type="ECO:0000256" key="3">
    <source>
        <dbReference type="ARBA" id="ARBA00011738"/>
    </source>
</evidence>
<comment type="pathway">
    <text evidence="8">Pyrimidine metabolism.</text>
</comment>
<evidence type="ECO:0000259" key="9">
    <source>
        <dbReference type="PROSITE" id="PS51747"/>
    </source>
</evidence>
<dbReference type="InterPro" id="IPR002125">
    <property type="entry name" value="CMP_dCMP_dom"/>
</dbReference>
<dbReference type="GO" id="GO:0055086">
    <property type="term" value="P:nucleobase-containing small molecule metabolic process"/>
    <property type="evidence" value="ECO:0007669"/>
    <property type="project" value="UniProtKB-ARBA"/>
</dbReference>
<sequence length="149" mass="16481">MGNEHLKFMIEAQKEAEKSLSDGGIPIGSVLVKNDDIIGRGHNKRIQMGSSILHAEMDCLEKAGRLKSTDYKDCVIYTTLSPCAMCSGAIILYNIPVVVMGENENFQGPEQYLTDSEVELINLDLDSCKDLLGNFIENNPELWDEDIGV</sequence>
<evidence type="ECO:0000256" key="5">
    <source>
        <dbReference type="ARBA" id="ARBA00022723"/>
    </source>
</evidence>
<evidence type="ECO:0000256" key="2">
    <source>
        <dbReference type="ARBA" id="ARBA00004496"/>
    </source>
</evidence>
<dbReference type="PROSITE" id="PS51747">
    <property type="entry name" value="CYT_DCMP_DEAMINASES_2"/>
    <property type="match status" value="1"/>
</dbReference>
<evidence type="ECO:0000256" key="7">
    <source>
        <dbReference type="ARBA" id="ARBA00022833"/>
    </source>
</evidence>
<dbReference type="RefSeq" id="WP_100904763.1">
    <property type="nucleotide sequence ID" value="NZ_CP017766.1"/>
</dbReference>
<dbReference type="Proteomes" id="UP000232806">
    <property type="component" value="Chromosome"/>
</dbReference>
<keyword evidence="4" id="KW-0963">Cytoplasm</keyword>
<accession>A0A2H4V9M4</accession>
<dbReference type="Gene3D" id="3.40.140.10">
    <property type="entry name" value="Cytidine Deaminase, domain 2"/>
    <property type="match status" value="1"/>
</dbReference>
<dbReference type="OrthoDB" id="7284at2157"/>
<dbReference type="EMBL" id="CP017766">
    <property type="protein sequence ID" value="AUB54787.1"/>
    <property type="molecule type" value="Genomic_DNA"/>
</dbReference>
<evidence type="ECO:0000256" key="8">
    <source>
        <dbReference type="ARBA" id="ARBA00060693"/>
    </source>
</evidence>
<comment type="subcellular location">
    <subcellularLocation>
        <location evidence="2">Cytoplasm</location>
    </subcellularLocation>
</comment>
<proteinExistence type="predicted"/>
<gene>
    <name evidence="10" type="ORF">BK007_01315</name>
</gene>
<reference evidence="10 11" key="1">
    <citation type="submission" date="2016-10" db="EMBL/GenBank/DDBJ databases">
        <title>Comparative genomics between deep and shallow subseafloor isolates.</title>
        <authorList>
            <person name="Ishii S."/>
            <person name="Miller J.R."/>
            <person name="Sutton G."/>
            <person name="Suzuki S."/>
            <person name="Methe B."/>
            <person name="Inagaki F."/>
            <person name="Imachi H."/>
        </authorList>
    </citation>
    <scope>NUCLEOTIDE SEQUENCE [LARGE SCALE GENOMIC DNA]</scope>
    <source>
        <strain evidence="10 11">MO-MB1</strain>
    </source>
</reference>
<evidence type="ECO:0000313" key="10">
    <source>
        <dbReference type="EMBL" id="AUB54787.1"/>
    </source>
</evidence>
<comment type="cofactor">
    <cofactor evidence="1">
        <name>Zn(2+)</name>
        <dbReference type="ChEBI" id="CHEBI:29105"/>
    </cofactor>
</comment>
<dbReference type="AlphaFoldDB" id="A0A2H4V9M4"/>
<evidence type="ECO:0000256" key="1">
    <source>
        <dbReference type="ARBA" id="ARBA00001947"/>
    </source>
</evidence>
<dbReference type="CDD" id="cd01285">
    <property type="entry name" value="nucleoside_deaminase"/>
    <property type="match status" value="1"/>
</dbReference>
<dbReference type="GO" id="GO:0008835">
    <property type="term" value="F:diaminohydroxyphosphoribosylaminopyrimidine deaminase activity"/>
    <property type="evidence" value="ECO:0007669"/>
    <property type="project" value="TreeGrafter"/>
</dbReference>
<protein>
    <submittedName>
        <fullName evidence="10">tRNA-specific adenosine deaminase</fullName>
    </submittedName>
</protein>
<name>A0A2H4V9M4_9EURY</name>
<dbReference type="PANTHER" id="PTHR11079">
    <property type="entry name" value="CYTOSINE DEAMINASE FAMILY MEMBER"/>
    <property type="match status" value="1"/>
</dbReference>